<comment type="caution">
    <text evidence="1">The sequence shown here is derived from an EMBL/GenBank/DDBJ whole genome shotgun (WGS) entry which is preliminary data.</text>
</comment>
<proteinExistence type="predicted"/>
<reference evidence="1" key="1">
    <citation type="submission" date="2023-08" db="EMBL/GenBank/DDBJ databases">
        <title>Black Yeasts Isolated from many extreme environments.</title>
        <authorList>
            <person name="Coleine C."/>
            <person name="Stajich J.E."/>
            <person name="Selbmann L."/>
        </authorList>
    </citation>
    <scope>NUCLEOTIDE SEQUENCE</scope>
    <source>
        <strain evidence="1">CCFEE 5401</strain>
    </source>
</reference>
<evidence type="ECO:0000313" key="2">
    <source>
        <dbReference type="Proteomes" id="UP001310890"/>
    </source>
</evidence>
<dbReference type="EMBL" id="JAVRRL010000139">
    <property type="protein sequence ID" value="KAK5107119.1"/>
    <property type="molecule type" value="Genomic_DNA"/>
</dbReference>
<name>A0AAN7T7S0_9PEZI</name>
<dbReference type="Proteomes" id="UP001310890">
    <property type="component" value="Unassembled WGS sequence"/>
</dbReference>
<gene>
    <name evidence="1" type="ORF">LTR62_001709</name>
</gene>
<evidence type="ECO:0008006" key="3">
    <source>
        <dbReference type="Google" id="ProtNLM"/>
    </source>
</evidence>
<accession>A0AAN7T7S0</accession>
<dbReference type="AlphaFoldDB" id="A0AAN7T7S0"/>
<evidence type="ECO:0000313" key="1">
    <source>
        <dbReference type="EMBL" id="KAK5107119.1"/>
    </source>
</evidence>
<dbReference type="InterPro" id="IPR008949">
    <property type="entry name" value="Isoprenoid_synthase_dom_sf"/>
</dbReference>
<organism evidence="1 2">
    <name type="scientific">Meristemomyces frigidus</name>
    <dbReference type="NCBI Taxonomy" id="1508187"/>
    <lineage>
        <taxon>Eukaryota</taxon>
        <taxon>Fungi</taxon>
        <taxon>Dikarya</taxon>
        <taxon>Ascomycota</taxon>
        <taxon>Pezizomycotina</taxon>
        <taxon>Dothideomycetes</taxon>
        <taxon>Dothideomycetidae</taxon>
        <taxon>Mycosphaerellales</taxon>
        <taxon>Teratosphaeriaceae</taxon>
        <taxon>Meristemomyces</taxon>
    </lineage>
</organism>
<dbReference type="Gene3D" id="1.10.600.10">
    <property type="entry name" value="Farnesyl Diphosphate Synthase"/>
    <property type="match status" value="1"/>
</dbReference>
<sequence length="246" mass="27112">MLKTATPMYHLAPDLHNPDLELFGPYSGLTKVQEDPMDEATLTPLAEHHAIFYQSVNNTDEALKRALDDILAIDIAYPDLRSDDSLLAVAAWFAVFSQVTDLVQSLELKTAQMVLGNSIALLQAGIQPLREVASPGTPPCYRGAFLDPACEDLQPFLKGWWGVLSLSSRAMALERVSRHELDADGLEAYMGIRTRTSGLQPFFDLLKTEVYDEEDALLEVEQTMLSQLESNVAFAATLQHDITGSS</sequence>
<protein>
    <recommendedName>
        <fullName evidence="3">Terpenoid synthase</fullName>
    </recommendedName>
</protein>